<reference evidence="2 3" key="1">
    <citation type="submission" date="2018-06" db="EMBL/GenBank/DDBJ databases">
        <authorList>
            <person name="Moussa A."/>
            <person name="Couoh J.M."/>
            <person name="Harbem L."/>
            <person name="Okocha J.C."/>
            <person name="Taylor D."/>
            <person name="Teutsch A.B."/>
            <person name="Smith B.R."/>
            <person name="Suri N."/>
            <person name="Layton S.R."/>
            <person name="Kim T."/>
            <person name="Hughes L.E."/>
            <person name="Garlena R.A."/>
            <person name="Russell D.A."/>
            <person name="Pope W.H."/>
            <person name="Jacobs-Sera D."/>
            <person name="Hatfull G.F."/>
        </authorList>
    </citation>
    <scope>NUCLEOTIDE SEQUENCE [LARGE SCALE GENOMIC DNA]</scope>
</reference>
<organism evidence="2 3">
    <name type="scientific">Streptomyces phage Annadreamy</name>
    <dbReference type="NCBI Taxonomy" id="2250335"/>
    <lineage>
        <taxon>Viruses</taxon>
        <taxon>Duplodnaviria</taxon>
        <taxon>Heunggongvirae</taxon>
        <taxon>Uroviricota</taxon>
        <taxon>Caudoviricetes</taxon>
        <taxon>Stanwilliamsviridae</taxon>
        <taxon>Loccivirinae</taxon>
        <taxon>Annadreamyvirus</taxon>
        <taxon>Annadreamyvirus annadreamy</taxon>
    </lineage>
</organism>
<protein>
    <submittedName>
        <fullName evidence="2">Uncharacterized protein</fullName>
    </submittedName>
</protein>
<feature type="transmembrane region" description="Helical" evidence="1">
    <location>
        <begin position="59"/>
        <end position="79"/>
    </location>
</feature>
<sequence>MSRLVSFFKAVAERPTEAIEGIIATAVFLVGLWFISPFYEPTTSVQSQIWESANIPQFTGVFQALVAGILLFALVRKGWARRQMVRRQATFAIFILYLFYGLSSTMILGMGRVSWVATFALALISGVAHLRLKWEEGEANARD</sequence>
<name>A0A345GTI4_9CAUD</name>
<dbReference type="EMBL" id="MH536811">
    <property type="protein sequence ID" value="AXG66256.1"/>
    <property type="molecule type" value="Genomic_DNA"/>
</dbReference>
<accession>A0A345GTI4</accession>
<keyword evidence="1" id="KW-1133">Transmembrane helix</keyword>
<feature type="transmembrane region" description="Helical" evidence="1">
    <location>
        <begin position="21"/>
        <end position="39"/>
    </location>
</feature>
<dbReference type="RefSeq" id="YP_009839105.1">
    <property type="nucleotide sequence ID" value="NC_048719.1"/>
</dbReference>
<feature type="transmembrane region" description="Helical" evidence="1">
    <location>
        <begin position="115"/>
        <end position="132"/>
    </location>
</feature>
<keyword evidence="1" id="KW-0812">Transmembrane</keyword>
<keyword evidence="3" id="KW-1185">Reference proteome</keyword>
<dbReference type="Proteomes" id="UP000259354">
    <property type="component" value="Segment"/>
</dbReference>
<feature type="transmembrane region" description="Helical" evidence="1">
    <location>
        <begin position="91"/>
        <end position="109"/>
    </location>
</feature>
<evidence type="ECO:0000313" key="2">
    <source>
        <dbReference type="EMBL" id="AXG66256.1"/>
    </source>
</evidence>
<proteinExistence type="predicted"/>
<dbReference type="KEGG" id="vg:55609308"/>
<dbReference type="GeneID" id="55609308"/>
<keyword evidence="1" id="KW-0472">Membrane</keyword>
<evidence type="ECO:0000313" key="3">
    <source>
        <dbReference type="Proteomes" id="UP000259354"/>
    </source>
</evidence>
<evidence type="ECO:0000256" key="1">
    <source>
        <dbReference type="SAM" id="Phobius"/>
    </source>
</evidence>
<gene>
    <name evidence="2" type="primary">166</name>
    <name evidence="2" type="ORF">SEA_ANNADREAMY_166</name>
</gene>